<evidence type="ECO:0000313" key="3">
    <source>
        <dbReference type="Proteomes" id="UP001242513"/>
    </source>
</evidence>
<keyword evidence="2" id="KW-0067">ATP-binding</keyword>
<reference evidence="2" key="1">
    <citation type="journal article" date="2022" name="Food Funct.">
        <title>Lactobacillus kefiranofaciens ZW18 from Kefir enhances the anti-tumor effect of anti-programmed cell death 1 (PD-1) immunotherapy by modulating the gut microbiota.</title>
        <authorList>
            <person name="Zhao J."/>
            <person name="Wang Y."/>
            <person name="Wang J."/>
            <person name="Lv M."/>
            <person name="Zhou C."/>
            <person name="Jia L."/>
            <person name="Geng W."/>
        </authorList>
    </citation>
    <scope>NUCLEOTIDE SEQUENCE</scope>
    <source>
        <strain evidence="2">ZW18</strain>
    </source>
</reference>
<name>A0AAX3UFX7_9LACO</name>
<gene>
    <name evidence="2" type="ORF">QEJ78_03870</name>
</gene>
<feature type="region of interest" description="Disordered" evidence="1">
    <location>
        <begin position="570"/>
        <end position="590"/>
    </location>
</feature>
<keyword evidence="2" id="KW-0547">Nucleotide-binding</keyword>
<dbReference type="Proteomes" id="UP001242513">
    <property type="component" value="Chromosome"/>
</dbReference>
<dbReference type="EMBL" id="CP123735">
    <property type="protein sequence ID" value="WGO86600.1"/>
    <property type="molecule type" value="Genomic_DNA"/>
</dbReference>
<dbReference type="RefSeq" id="WP_013853860.1">
    <property type="nucleotide sequence ID" value="NZ_CP123735.1"/>
</dbReference>
<reference evidence="2" key="2">
    <citation type="submission" date="2023-04" db="EMBL/GenBank/DDBJ databases">
        <authorList>
            <person name="Wang Y."/>
        </authorList>
    </citation>
    <scope>NUCLEOTIDE SEQUENCE</scope>
    <source>
        <strain evidence="2">ZW18</strain>
    </source>
</reference>
<evidence type="ECO:0000313" key="2">
    <source>
        <dbReference type="EMBL" id="WGO86600.1"/>
    </source>
</evidence>
<organism evidence="2 3">
    <name type="scientific">Lactobacillus kefiranofaciens</name>
    <dbReference type="NCBI Taxonomy" id="267818"/>
    <lineage>
        <taxon>Bacteria</taxon>
        <taxon>Bacillati</taxon>
        <taxon>Bacillota</taxon>
        <taxon>Bacilli</taxon>
        <taxon>Lactobacillales</taxon>
        <taxon>Lactobacillaceae</taxon>
        <taxon>Lactobacillus</taxon>
    </lineage>
</organism>
<evidence type="ECO:0000256" key="1">
    <source>
        <dbReference type="SAM" id="MobiDB-lite"/>
    </source>
</evidence>
<protein>
    <submittedName>
        <fullName evidence="2">Molybdenum ABC transporter ATP-binding protein</fullName>
    </submittedName>
</protein>
<feature type="compositionally biased region" description="Basic and acidic residues" evidence="1">
    <location>
        <begin position="573"/>
        <end position="590"/>
    </location>
</feature>
<dbReference type="AlphaFoldDB" id="A0AAX3UFX7"/>
<proteinExistence type="predicted"/>
<dbReference type="GO" id="GO:0005524">
    <property type="term" value="F:ATP binding"/>
    <property type="evidence" value="ECO:0007669"/>
    <property type="project" value="UniProtKB-KW"/>
</dbReference>
<accession>A0AAX3UFX7</accession>
<sequence length="706" mass="80329">MKTDNLKKLLHKNRHKLHHSSNKENQLYADFIKIKELKLAKKAIVFNMKRNQIINGQLNKYLHPNSVHIRLKPYFDADIWVKWLGVLGDVTLPNKTNLNGSLLIDKISCYSDEKIEILDYHAWLNIENIKYIEHPDQQLAIGDYIEGISKVKQYGQGKYGLAATFIKKAGIFLGTNRPETLVSGYDRQDSWVVELSNNNLTKKNYTENYLTHNTDEFAANGAHVDVKFQPSRYKKFQQRLQALQQGESNDVLPLVNKSKETYTAEVIRSHAIKIPSIGHKMPQLEVKNIRNVASDRLIFAKYYLPYVSDIKKLGELKPGDKIQFMSEASPSNSGTFNMVTDFKLLTEHEFVPVPTNPNIFLGYIMWLHPEEGESSYIASYQNWALAKDIHTEEISNEIESLRPTSALSELELVNTLDVDKKIVENARKQGLIKPTADSGLTRRYDAKSWDIMRKVIGAQDASTVEHLKDILPIFTTDDIVKQTGIDRSEVDTRIRQEEFFPLNGLHYSINVYGPRVMDLFKARKTVRNLLPNKNTIVTKREIPIDKQMPVPVEKPKKIDTDKILKATVNKTSTEPKKEDKQPIKTVEKAKATEPEKKIEVPKVKIIKHAEPKNKPIANKLISKPVATESAPIEAPKAPVANTGSTILLATFDETKYEYSSPDSQIIEDIMQAAANPTINKMLQVKNIATQQIEIISVKAIMKMQVK</sequence>